<protein>
    <submittedName>
        <fullName evidence="2">Uncharacterized protein</fullName>
    </submittedName>
</protein>
<gene>
    <name evidence="2" type="ORF">E5676_scaffold121G00860</name>
    <name evidence="1" type="ORF">E6C27_scaffold269G001710</name>
</gene>
<proteinExistence type="predicted"/>
<dbReference type="AlphaFoldDB" id="A0A5D3BUV3"/>
<organism evidence="2 4">
    <name type="scientific">Cucumis melo var. makuwa</name>
    <name type="common">Oriental melon</name>
    <dbReference type="NCBI Taxonomy" id="1194695"/>
    <lineage>
        <taxon>Eukaryota</taxon>
        <taxon>Viridiplantae</taxon>
        <taxon>Streptophyta</taxon>
        <taxon>Embryophyta</taxon>
        <taxon>Tracheophyta</taxon>
        <taxon>Spermatophyta</taxon>
        <taxon>Magnoliopsida</taxon>
        <taxon>eudicotyledons</taxon>
        <taxon>Gunneridae</taxon>
        <taxon>Pentapetalae</taxon>
        <taxon>rosids</taxon>
        <taxon>fabids</taxon>
        <taxon>Cucurbitales</taxon>
        <taxon>Cucurbitaceae</taxon>
        <taxon>Benincaseae</taxon>
        <taxon>Cucumis</taxon>
    </lineage>
</organism>
<dbReference type="Proteomes" id="UP000321393">
    <property type="component" value="Unassembled WGS sequence"/>
</dbReference>
<comment type="caution">
    <text evidence="2">The sequence shown here is derived from an EMBL/GenBank/DDBJ whole genome shotgun (WGS) entry which is preliminary data.</text>
</comment>
<evidence type="ECO:0000313" key="1">
    <source>
        <dbReference type="EMBL" id="KAA0033059.1"/>
    </source>
</evidence>
<name>A0A5D3BUV3_CUCMM</name>
<dbReference type="EMBL" id="SSTD01014931">
    <property type="protein sequence ID" value="TYK03473.1"/>
    <property type="molecule type" value="Genomic_DNA"/>
</dbReference>
<evidence type="ECO:0000313" key="2">
    <source>
        <dbReference type="EMBL" id="TYK03473.1"/>
    </source>
</evidence>
<evidence type="ECO:0000313" key="4">
    <source>
        <dbReference type="Proteomes" id="UP000321947"/>
    </source>
</evidence>
<dbReference type="Proteomes" id="UP000321947">
    <property type="component" value="Unassembled WGS sequence"/>
</dbReference>
<dbReference type="EMBL" id="SSTE01020983">
    <property type="protein sequence ID" value="KAA0033059.1"/>
    <property type="molecule type" value="Genomic_DNA"/>
</dbReference>
<accession>A0A5D3BUV3</accession>
<sequence length="132" mass="15378">MSQGEGVPQIQDPTMALLQAIQGIIELMSEDKQERRAQHQIEERALQEDEKVVDLVEQERQVGGNIRGRGRNNFMQSRRVKRVNEDRGKEIILCNLIKSKELMKIEAMELSLKSHPLVEWQMRRDSWNGKGR</sequence>
<reference evidence="3 4" key="1">
    <citation type="submission" date="2019-08" db="EMBL/GenBank/DDBJ databases">
        <title>Draft genome sequences of two oriental melons (Cucumis melo L. var makuwa).</title>
        <authorList>
            <person name="Kwon S.-Y."/>
        </authorList>
    </citation>
    <scope>NUCLEOTIDE SEQUENCE [LARGE SCALE GENOMIC DNA]</scope>
    <source>
        <strain evidence="4">cv. Chang Bougi</strain>
        <strain evidence="3">cv. SW 3</strain>
        <tissue evidence="2">Leaf</tissue>
    </source>
</reference>
<evidence type="ECO:0000313" key="3">
    <source>
        <dbReference type="Proteomes" id="UP000321393"/>
    </source>
</evidence>